<name>A0ABX8XKC9_9ACTN</name>
<accession>A0ABX8XKC9</accession>
<evidence type="ECO:0000313" key="2">
    <source>
        <dbReference type="EMBL" id="QYX76375.1"/>
    </source>
</evidence>
<protein>
    <submittedName>
        <fullName evidence="2">Uncharacterized protein</fullName>
    </submittedName>
</protein>
<dbReference type="InterPro" id="IPR015421">
    <property type="entry name" value="PyrdxlP-dep_Trfase_major"/>
</dbReference>
<evidence type="ECO:0000256" key="1">
    <source>
        <dbReference type="SAM" id="MobiDB-lite"/>
    </source>
</evidence>
<feature type="compositionally biased region" description="Basic and acidic residues" evidence="1">
    <location>
        <begin position="10"/>
        <end position="20"/>
    </location>
</feature>
<evidence type="ECO:0000313" key="3">
    <source>
        <dbReference type="Proteomes" id="UP000827138"/>
    </source>
</evidence>
<dbReference type="RefSeq" id="WP_220645496.1">
    <property type="nucleotide sequence ID" value="NZ_CP080647.1"/>
</dbReference>
<dbReference type="Proteomes" id="UP000827138">
    <property type="component" value="Chromosome"/>
</dbReference>
<feature type="region of interest" description="Disordered" evidence="1">
    <location>
        <begin position="1"/>
        <end position="20"/>
    </location>
</feature>
<gene>
    <name evidence="2" type="ORF">K1J60_07510</name>
</gene>
<dbReference type="EMBL" id="CP080647">
    <property type="protein sequence ID" value="QYX76375.1"/>
    <property type="molecule type" value="Genomic_DNA"/>
</dbReference>
<keyword evidence="3" id="KW-1185">Reference proteome</keyword>
<proteinExistence type="predicted"/>
<reference evidence="2 3" key="1">
    <citation type="submission" date="2021-08" db="EMBL/GenBank/DDBJ databases">
        <authorList>
            <person name="Ping M."/>
        </authorList>
    </citation>
    <scope>NUCLEOTIDE SEQUENCE [LARGE SCALE GENOMIC DNA]</scope>
    <source>
        <strain evidence="2 3">MG28</strain>
    </source>
</reference>
<organism evidence="2 3">
    <name type="scientific">Streptomyces akebiae</name>
    <dbReference type="NCBI Taxonomy" id="2865673"/>
    <lineage>
        <taxon>Bacteria</taxon>
        <taxon>Bacillati</taxon>
        <taxon>Actinomycetota</taxon>
        <taxon>Actinomycetes</taxon>
        <taxon>Kitasatosporales</taxon>
        <taxon>Streptomycetaceae</taxon>
        <taxon>Streptomyces</taxon>
    </lineage>
</organism>
<dbReference type="Gene3D" id="3.40.640.10">
    <property type="entry name" value="Type I PLP-dependent aspartate aminotransferase-like (Major domain)"/>
    <property type="match status" value="1"/>
</dbReference>
<feature type="region of interest" description="Disordered" evidence="1">
    <location>
        <begin position="25"/>
        <end position="46"/>
    </location>
</feature>
<sequence length="109" mass="12027">MDDDSVSTDQRPDRSRTPVLEALEHYRRTGRRPFSPPGHKGGTGVDARVALTLGPDVFASDVLARNGLDDRRMSGRVLERALPRIRGAHGMYVPDPSDPELRTLRVVAP</sequence>